<reference evidence="2 3" key="1">
    <citation type="submission" date="2017-09" db="EMBL/GenBank/DDBJ databases">
        <title>Reassesment of A. cryaerophilus.</title>
        <authorList>
            <person name="Perez-Cataluna A."/>
            <person name="Collado L."/>
            <person name="Salgado O."/>
            <person name="Lefinanco V."/>
            <person name="Figueras M.J."/>
        </authorList>
    </citation>
    <scope>NUCLEOTIDE SEQUENCE [LARGE SCALE GENOMIC DNA]</scope>
    <source>
        <strain evidence="2 3">LMG 10210</strain>
    </source>
</reference>
<dbReference type="SUPFAM" id="SSF53756">
    <property type="entry name" value="UDP-Glycosyltransferase/glycogen phosphorylase"/>
    <property type="match status" value="1"/>
</dbReference>
<sequence length="356" mass="41199">MKQKTAIICLSRVNGGMELASVKLARLLSQDLEVEFIARDNSYIVNRKEHFENYNVKVHIVEFLSNFSFKLIFKIRKILKENNIKNVIFLGASEMKSIYFATLGLDINFIIRQGSKKTTSKKDIFHKLLYKNVNYFVGNCEYMRKNIINILPIPKNATVTRIYSSLKLQENVNFKALNNTIDLVHVGRINKGKGQFEVIKACEILKENNVPFRIKFLGDIQDKNYFETMKNYLENSSLKNHVEFIGYTSEVKEYLQKSDIFIFPSLGEGMSNAIIESLGFGLIPIIYDDTSSSEFKDLGFHIHLTKENNVENLKEILLNVVNNFEEEKLKAKGNHKKALNIFDPEREKIEYLNLLI</sequence>
<dbReference type="PANTHER" id="PTHR12526">
    <property type="entry name" value="GLYCOSYLTRANSFERASE"/>
    <property type="match status" value="1"/>
</dbReference>
<evidence type="ECO:0000313" key="3">
    <source>
        <dbReference type="Proteomes" id="UP000238281"/>
    </source>
</evidence>
<evidence type="ECO:0000259" key="1">
    <source>
        <dbReference type="Pfam" id="PF00534"/>
    </source>
</evidence>
<organism evidence="2 3">
    <name type="scientific">Aliarcobacter cryaerophilus</name>
    <dbReference type="NCBI Taxonomy" id="28198"/>
    <lineage>
        <taxon>Bacteria</taxon>
        <taxon>Pseudomonadati</taxon>
        <taxon>Campylobacterota</taxon>
        <taxon>Epsilonproteobacteria</taxon>
        <taxon>Campylobacterales</taxon>
        <taxon>Arcobacteraceae</taxon>
        <taxon>Aliarcobacter</taxon>
    </lineage>
</organism>
<dbReference type="GO" id="GO:0016757">
    <property type="term" value="F:glycosyltransferase activity"/>
    <property type="evidence" value="ECO:0007669"/>
    <property type="project" value="InterPro"/>
</dbReference>
<dbReference type="Gene3D" id="3.40.50.2000">
    <property type="entry name" value="Glycogen Phosphorylase B"/>
    <property type="match status" value="2"/>
</dbReference>
<proteinExistence type="predicted"/>
<dbReference type="EMBL" id="NXGE01000005">
    <property type="protein sequence ID" value="PRM94009.1"/>
    <property type="molecule type" value="Genomic_DNA"/>
</dbReference>
<dbReference type="AlphaFoldDB" id="A0A2S9T5D7"/>
<gene>
    <name evidence="2" type="ORF">CJ673_08580</name>
</gene>
<dbReference type="PANTHER" id="PTHR12526:SF630">
    <property type="entry name" value="GLYCOSYLTRANSFERASE"/>
    <property type="match status" value="1"/>
</dbReference>
<dbReference type="InterPro" id="IPR001296">
    <property type="entry name" value="Glyco_trans_1"/>
</dbReference>
<comment type="caution">
    <text evidence="2">The sequence shown here is derived from an EMBL/GenBank/DDBJ whole genome shotgun (WGS) entry which is preliminary data.</text>
</comment>
<name>A0A2S9T5D7_9BACT</name>
<accession>A0A2S9T5D7</accession>
<protein>
    <recommendedName>
        <fullName evidence="1">Glycosyl transferase family 1 domain-containing protein</fullName>
    </recommendedName>
</protein>
<evidence type="ECO:0000313" key="2">
    <source>
        <dbReference type="EMBL" id="PRM94009.1"/>
    </source>
</evidence>
<dbReference type="Proteomes" id="UP000238281">
    <property type="component" value="Unassembled WGS sequence"/>
</dbReference>
<dbReference type="Pfam" id="PF00534">
    <property type="entry name" value="Glycos_transf_1"/>
    <property type="match status" value="1"/>
</dbReference>
<dbReference type="RefSeq" id="WP_105915778.1">
    <property type="nucleotide sequence ID" value="NZ_NXGE01000005.1"/>
</dbReference>
<feature type="domain" description="Glycosyl transferase family 1" evidence="1">
    <location>
        <begin position="179"/>
        <end position="325"/>
    </location>
</feature>